<dbReference type="STRING" id="1524254.PHACT_11305"/>
<dbReference type="EMBL" id="MASR01000001">
    <property type="protein sequence ID" value="OFE13649.1"/>
    <property type="molecule type" value="Genomic_DNA"/>
</dbReference>
<dbReference type="GO" id="GO:0000287">
    <property type="term" value="F:magnesium ion binding"/>
    <property type="evidence" value="ECO:0007669"/>
    <property type="project" value="UniProtKB-UniRule"/>
</dbReference>
<dbReference type="Gene3D" id="3.40.50.300">
    <property type="entry name" value="P-loop containing nucleotide triphosphate hydrolases"/>
    <property type="match status" value="1"/>
</dbReference>
<dbReference type="HAMAP" id="MF_00336">
    <property type="entry name" value="BioD"/>
    <property type="match status" value="1"/>
</dbReference>
<comment type="cofactor">
    <cofactor evidence="8">
        <name>Mg(2+)</name>
        <dbReference type="ChEBI" id="CHEBI:18420"/>
    </cofactor>
</comment>
<feature type="binding site" evidence="8">
    <location>
        <position position="121"/>
    </location>
    <ligand>
        <name>Mg(2+)</name>
        <dbReference type="ChEBI" id="CHEBI:18420"/>
    </ligand>
</feature>
<dbReference type="UniPathway" id="UPA00078">
    <property type="reaction ID" value="UER00161"/>
</dbReference>
<dbReference type="PIRSF" id="PIRSF006755">
    <property type="entry name" value="DTB_synth"/>
    <property type="match status" value="1"/>
</dbReference>
<dbReference type="GO" id="GO:0042803">
    <property type="term" value="F:protein homodimerization activity"/>
    <property type="evidence" value="ECO:0007669"/>
    <property type="project" value="UniProtKB-ARBA"/>
</dbReference>
<feature type="binding site" evidence="8">
    <location>
        <position position="46"/>
    </location>
    <ligand>
        <name>substrate</name>
    </ligand>
</feature>
<dbReference type="PANTHER" id="PTHR43210">
    <property type="entry name" value="DETHIOBIOTIN SYNTHETASE"/>
    <property type="match status" value="1"/>
</dbReference>
<evidence type="ECO:0000256" key="4">
    <source>
        <dbReference type="ARBA" id="ARBA00022741"/>
    </source>
</evidence>
<feature type="binding site" evidence="8">
    <location>
        <position position="21"/>
    </location>
    <ligand>
        <name>Mg(2+)</name>
        <dbReference type="ChEBI" id="CHEBI:18420"/>
    </ligand>
</feature>
<protein>
    <recommendedName>
        <fullName evidence="8">ATP-dependent dethiobiotin synthetase BioD</fullName>
        <ecNumber evidence="8">6.3.3.3</ecNumber>
    </recommendedName>
    <alternativeName>
        <fullName evidence="8">DTB synthetase</fullName>
        <shortName evidence="8">DTBS</shortName>
    </alternativeName>
    <alternativeName>
        <fullName evidence="8">Dethiobiotin synthase</fullName>
    </alternativeName>
</protein>
<evidence type="ECO:0000256" key="5">
    <source>
        <dbReference type="ARBA" id="ARBA00022756"/>
    </source>
</evidence>
<sequence length="234" mass="24493">MEKARPRAFFVTGTDTEVGKTRVAASLLAAARNAGLSTAALKPVASGCDMHEAGLRNEDALLLAQYCTLPLSYEQINPVALRQAIAPHLAAASEGRTLQLDRLVGFARGVLMQRADVTVVEGAGGWRVPLNSREFLSGLPAALNMPVILVVGLKLGCINHAILTAEAILRDGLPLAGWVANHLSADMPAAHDNLATLLDVLPAPCLGELPWAPAESPDDCASQLDLGQLLATSV</sequence>
<feature type="binding site" evidence="8">
    <location>
        <begin position="121"/>
        <end position="124"/>
    </location>
    <ligand>
        <name>ATP</name>
        <dbReference type="ChEBI" id="CHEBI:30616"/>
    </ligand>
</feature>
<comment type="subcellular location">
    <subcellularLocation>
        <location evidence="8">Cytoplasm</location>
    </subcellularLocation>
</comment>
<dbReference type="GO" id="GO:0004141">
    <property type="term" value="F:dethiobiotin synthase activity"/>
    <property type="evidence" value="ECO:0007669"/>
    <property type="project" value="UniProtKB-UniRule"/>
</dbReference>
<dbReference type="InterPro" id="IPR004472">
    <property type="entry name" value="DTB_synth_BioD"/>
</dbReference>
<keyword evidence="10" id="KW-1185">Reference proteome</keyword>
<comment type="similarity">
    <text evidence="8">Belongs to the dethiobiotin synthetase family.</text>
</comment>
<dbReference type="RefSeq" id="WP_070117866.1">
    <property type="nucleotide sequence ID" value="NZ_CAXATG010000003.1"/>
</dbReference>
<comment type="pathway">
    <text evidence="8">Cofactor biosynthesis; biotin biosynthesis; biotin from 7,8-diaminononanoate: step 1/2.</text>
</comment>
<keyword evidence="7 8" id="KW-0460">Magnesium</keyword>
<dbReference type="NCBIfam" id="TIGR00347">
    <property type="entry name" value="bioD"/>
    <property type="match status" value="1"/>
</dbReference>
<gene>
    <name evidence="8" type="primary">bioD</name>
    <name evidence="9" type="ORF">PHACT_11305</name>
</gene>
<dbReference type="InterPro" id="IPR027417">
    <property type="entry name" value="P-loop_NTPase"/>
</dbReference>
<keyword evidence="2 8" id="KW-0436">Ligase</keyword>
<dbReference type="GO" id="GO:0009102">
    <property type="term" value="P:biotin biosynthetic process"/>
    <property type="evidence" value="ECO:0007669"/>
    <property type="project" value="UniProtKB-UniRule"/>
</dbReference>
<evidence type="ECO:0000256" key="7">
    <source>
        <dbReference type="ARBA" id="ARBA00022842"/>
    </source>
</evidence>
<dbReference type="GO" id="GO:0005829">
    <property type="term" value="C:cytosol"/>
    <property type="evidence" value="ECO:0007669"/>
    <property type="project" value="TreeGrafter"/>
</dbReference>
<keyword evidence="5 8" id="KW-0093">Biotin biosynthesis</keyword>
<dbReference type="OrthoDB" id="9802097at2"/>
<dbReference type="FunFam" id="3.40.50.300:FF:000292">
    <property type="entry name" value="ATP-dependent dethiobiotin synthetase BioD"/>
    <property type="match status" value="1"/>
</dbReference>
<dbReference type="Proteomes" id="UP000175669">
    <property type="component" value="Unassembled WGS sequence"/>
</dbReference>
<comment type="function">
    <text evidence="8">Catalyzes a mechanistically unusual reaction, the ATP-dependent insertion of CO2 between the N7 and N8 nitrogen atoms of 7,8-diaminopelargonic acid (DAPA, also called 7,8-diammoniononanoate) to form a ureido ring.</text>
</comment>
<keyword evidence="4 8" id="KW-0547">Nucleotide-binding</keyword>
<dbReference type="PANTHER" id="PTHR43210:SF5">
    <property type="entry name" value="DETHIOBIOTIN SYNTHETASE"/>
    <property type="match status" value="1"/>
</dbReference>
<evidence type="ECO:0000256" key="6">
    <source>
        <dbReference type="ARBA" id="ARBA00022840"/>
    </source>
</evidence>
<dbReference type="SUPFAM" id="SSF52540">
    <property type="entry name" value="P-loop containing nucleoside triphosphate hydrolases"/>
    <property type="match status" value="1"/>
</dbReference>
<evidence type="ECO:0000256" key="3">
    <source>
        <dbReference type="ARBA" id="ARBA00022723"/>
    </source>
</evidence>
<evidence type="ECO:0000256" key="1">
    <source>
        <dbReference type="ARBA" id="ARBA00022490"/>
    </source>
</evidence>
<comment type="caution">
    <text evidence="9">The sequence shown here is derived from an EMBL/GenBank/DDBJ whole genome shotgun (WGS) entry which is preliminary data.</text>
</comment>
<keyword evidence="1 8" id="KW-0963">Cytoplasm</keyword>
<keyword evidence="3 8" id="KW-0479">Metal-binding</keyword>
<organism evidence="9 10">
    <name type="scientific">Pseudohongiella acticola</name>
    <dbReference type="NCBI Taxonomy" id="1524254"/>
    <lineage>
        <taxon>Bacteria</taxon>
        <taxon>Pseudomonadati</taxon>
        <taxon>Pseudomonadota</taxon>
        <taxon>Gammaproteobacteria</taxon>
        <taxon>Pseudomonadales</taxon>
        <taxon>Pseudohongiellaceae</taxon>
        <taxon>Pseudohongiella</taxon>
    </lineage>
</organism>
<feature type="binding site" evidence="8">
    <location>
        <begin position="181"/>
        <end position="182"/>
    </location>
    <ligand>
        <name>ATP</name>
        <dbReference type="ChEBI" id="CHEBI:30616"/>
    </ligand>
</feature>
<evidence type="ECO:0000256" key="8">
    <source>
        <dbReference type="HAMAP-Rule" id="MF_00336"/>
    </source>
</evidence>
<reference evidence="10" key="1">
    <citation type="submission" date="2016-07" db="EMBL/GenBank/DDBJ databases">
        <authorList>
            <person name="Florea S."/>
            <person name="Webb J.S."/>
            <person name="Jaromczyk J."/>
            <person name="Schardl C.L."/>
        </authorList>
    </citation>
    <scope>NUCLEOTIDE SEQUENCE [LARGE SCALE GENOMIC DNA]</scope>
    <source>
        <strain evidence="10">KCTC 42131</strain>
    </source>
</reference>
<evidence type="ECO:0000313" key="10">
    <source>
        <dbReference type="Proteomes" id="UP000175669"/>
    </source>
</evidence>
<keyword evidence="6 8" id="KW-0067">ATP-binding</keyword>
<comment type="catalytic activity">
    <reaction evidence="8">
        <text>(7R,8S)-7,8-diammoniononanoate + CO2 + ATP = (4R,5S)-dethiobiotin + ADP + phosphate + 3 H(+)</text>
        <dbReference type="Rhea" id="RHEA:15805"/>
        <dbReference type="ChEBI" id="CHEBI:15378"/>
        <dbReference type="ChEBI" id="CHEBI:16526"/>
        <dbReference type="ChEBI" id="CHEBI:30616"/>
        <dbReference type="ChEBI" id="CHEBI:43474"/>
        <dbReference type="ChEBI" id="CHEBI:149469"/>
        <dbReference type="ChEBI" id="CHEBI:149473"/>
        <dbReference type="ChEBI" id="CHEBI:456216"/>
        <dbReference type="EC" id="6.3.3.3"/>
    </reaction>
</comment>
<proteinExistence type="inferred from homology"/>
<feature type="binding site" evidence="8">
    <location>
        <position position="59"/>
    </location>
    <ligand>
        <name>Mg(2+)</name>
        <dbReference type="ChEBI" id="CHEBI:18420"/>
    </ligand>
</feature>
<dbReference type="GO" id="GO:0005524">
    <property type="term" value="F:ATP binding"/>
    <property type="evidence" value="ECO:0007669"/>
    <property type="project" value="UniProtKB-UniRule"/>
</dbReference>
<comment type="subunit">
    <text evidence="8">Homodimer.</text>
</comment>
<comment type="caution">
    <text evidence="8">Lacks conserved residue(s) required for the propagation of feature annotation.</text>
</comment>
<feature type="binding site" evidence="8">
    <location>
        <position position="59"/>
    </location>
    <ligand>
        <name>ATP</name>
        <dbReference type="ChEBI" id="CHEBI:30616"/>
    </ligand>
</feature>
<dbReference type="Pfam" id="PF13500">
    <property type="entry name" value="AAA_26"/>
    <property type="match status" value="1"/>
</dbReference>
<dbReference type="EC" id="6.3.3.3" evidence="8"/>
<dbReference type="AlphaFoldDB" id="A0A1E8CMI9"/>
<evidence type="ECO:0000256" key="2">
    <source>
        <dbReference type="ARBA" id="ARBA00022598"/>
    </source>
</evidence>
<name>A0A1E8CMI9_9GAMM</name>
<accession>A0A1E8CMI9</accession>
<feature type="active site" evidence="8">
    <location>
        <position position="42"/>
    </location>
</feature>
<evidence type="ECO:0000313" key="9">
    <source>
        <dbReference type="EMBL" id="OFE13649.1"/>
    </source>
</evidence>
<dbReference type="CDD" id="cd03109">
    <property type="entry name" value="DTBS"/>
    <property type="match status" value="1"/>
</dbReference>